<dbReference type="CDD" id="cd11070">
    <property type="entry name" value="CYP56-like"/>
    <property type="match status" value="1"/>
</dbReference>
<evidence type="ECO:0000256" key="4">
    <source>
        <dbReference type="PIRSR" id="PIRSR602401-1"/>
    </source>
</evidence>
<dbReference type="InterPro" id="IPR002401">
    <property type="entry name" value="Cyt_P450_E_grp-I"/>
</dbReference>
<dbReference type="GO" id="GO:0020037">
    <property type="term" value="F:heme binding"/>
    <property type="evidence" value="ECO:0007669"/>
    <property type="project" value="InterPro"/>
</dbReference>
<dbReference type="PANTHER" id="PTHR24305:SF223">
    <property type="entry name" value="CYTOCHROME P450-DIT2"/>
    <property type="match status" value="1"/>
</dbReference>
<feature type="binding site" description="axial binding residue" evidence="4">
    <location>
        <position position="430"/>
    </location>
    <ligand>
        <name>heme</name>
        <dbReference type="ChEBI" id="CHEBI:30413"/>
    </ligand>
    <ligandPart>
        <name>Fe</name>
        <dbReference type="ChEBI" id="CHEBI:18248"/>
    </ligandPart>
</feature>
<dbReference type="GO" id="GO:0005506">
    <property type="term" value="F:iron ion binding"/>
    <property type="evidence" value="ECO:0007669"/>
    <property type="project" value="InterPro"/>
</dbReference>
<keyword evidence="5" id="KW-0560">Oxidoreductase</keyword>
<evidence type="ECO:0000256" key="3">
    <source>
        <dbReference type="ARBA" id="ARBA00023004"/>
    </source>
</evidence>
<dbReference type="PANTHER" id="PTHR24305">
    <property type="entry name" value="CYTOCHROME P450"/>
    <property type="match status" value="1"/>
</dbReference>
<evidence type="ECO:0000256" key="5">
    <source>
        <dbReference type="RuleBase" id="RU000461"/>
    </source>
</evidence>
<evidence type="ECO:0000313" key="6">
    <source>
        <dbReference type="EMBL" id="QFR37227.1"/>
    </source>
</evidence>
<accession>A0A5P8N9N2</accession>
<keyword evidence="2 4" id="KW-0479">Metal-binding</keyword>
<keyword evidence="5" id="KW-0503">Monooxygenase</keyword>
<dbReference type="PRINTS" id="PR00385">
    <property type="entry name" value="P450"/>
</dbReference>
<dbReference type="InterPro" id="IPR050121">
    <property type="entry name" value="Cytochrome_P450_monoxygenase"/>
</dbReference>
<sequence length="481" mass="55748">MFTTMQIVLLIGAVLLYAICKIIFPPFNFPSNIPTIPFYVSFLSTYTNLDQRDIYEKYLREKLEKYGAVKIYFANRWNILVVKPEYLNQVFREELIYAKSGNQKKIPHAVLSQYTGDNVISSHGTTWRTYRQLIQKPVQFPENFHVYENCKKFVNIINDYIGVEKEKSILVGSFLQRLSLANISQSMLGMDFGTLDSSNPEIHMKLNFVKSQIFKPLYMNFPMLDQLPIPSRIKARREVNEFRNYYSEKVIEAQHKDDVNKDSAAYQLYQAMINGKITKKQFTDNLVIILVAGHENPQLFFTSLLYIMAKYPLVQTQLRRELLSTPLEEINDAPFLNSVIFETLRFFPPLGQIINRCTTLDAVLGGVIRIPKGVYVGYNNYATTHSSEWPNADKFAPERWGESIEEIMKNYKRAKSNATLPSFHGGRRACLGERFALFESKVFLKEVLENFEIKMDETWVEKLTPAGPICPMMLKVLFKKI</sequence>
<dbReference type="SUPFAM" id="SSF48264">
    <property type="entry name" value="Cytochrome P450"/>
    <property type="match status" value="1"/>
</dbReference>
<comment type="cofactor">
    <cofactor evidence="1 4">
        <name>heme</name>
        <dbReference type="ChEBI" id="CHEBI:30413"/>
    </cofactor>
</comment>
<evidence type="ECO:0000256" key="1">
    <source>
        <dbReference type="ARBA" id="ARBA00001971"/>
    </source>
</evidence>
<dbReference type="Gene3D" id="1.10.630.10">
    <property type="entry name" value="Cytochrome P450"/>
    <property type="match status" value="1"/>
</dbReference>
<dbReference type="AlphaFoldDB" id="A0A5P8N9N2"/>
<dbReference type="InterPro" id="IPR001128">
    <property type="entry name" value="Cyt_P450"/>
</dbReference>
<keyword evidence="3 4" id="KW-0408">Iron</keyword>
<dbReference type="FunFam" id="1.10.630.10:FF:000106">
    <property type="entry name" value="Cytochrome P450-DIT2"/>
    <property type="match status" value="1"/>
</dbReference>
<reference evidence="6" key="1">
    <citation type="journal article" date="2019" name="Front. Microbiol.">
        <title>An Overview of Genes From Cyberlindnera americana, a Symbiont Yeast Isolated From the Gut of the Bark Beetle Dendroctonus rhizophagus (Curculionidae: Scolytinae), Involved in the Detoxification Process Using Genome and Transcriptome Data.</title>
        <authorList>
            <person name="Soto-Robles L.V."/>
            <person name="Torres-Banda V."/>
            <person name="Rivera-Orduna F.N."/>
            <person name="Curiel-Quesada E."/>
            <person name="Hidalgo-Lara M.E."/>
            <person name="Zuniga G."/>
        </authorList>
    </citation>
    <scope>NUCLEOTIDE SEQUENCE</scope>
    <source>
        <strain evidence="6">ChDrAdgY46</strain>
    </source>
</reference>
<dbReference type="GO" id="GO:0004497">
    <property type="term" value="F:monooxygenase activity"/>
    <property type="evidence" value="ECO:0007669"/>
    <property type="project" value="UniProtKB-KW"/>
</dbReference>
<dbReference type="EMBL" id="MK890722">
    <property type="protein sequence ID" value="QFR37227.1"/>
    <property type="molecule type" value="Genomic_DNA"/>
</dbReference>
<dbReference type="GO" id="GO:0016705">
    <property type="term" value="F:oxidoreductase activity, acting on paired donors, with incorporation or reduction of molecular oxygen"/>
    <property type="evidence" value="ECO:0007669"/>
    <property type="project" value="InterPro"/>
</dbReference>
<keyword evidence="4 5" id="KW-0349">Heme</keyword>
<dbReference type="PRINTS" id="PR00463">
    <property type="entry name" value="EP450I"/>
</dbReference>
<proteinExistence type="inferred from homology"/>
<dbReference type="PROSITE" id="PS00086">
    <property type="entry name" value="CYTOCHROME_P450"/>
    <property type="match status" value="1"/>
</dbReference>
<dbReference type="Pfam" id="PF00067">
    <property type="entry name" value="p450"/>
    <property type="match status" value="1"/>
</dbReference>
<gene>
    <name evidence="6" type="ORF">g5675</name>
</gene>
<protein>
    <submittedName>
        <fullName evidence="6">Cytochrome P450</fullName>
    </submittedName>
</protein>
<dbReference type="InterPro" id="IPR036396">
    <property type="entry name" value="Cyt_P450_sf"/>
</dbReference>
<evidence type="ECO:0000256" key="2">
    <source>
        <dbReference type="ARBA" id="ARBA00022723"/>
    </source>
</evidence>
<comment type="similarity">
    <text evidence="5">Belongs to the cytochrome P450 family.</text>
</comment>
<organism evidence="6">
    <name type="scientific">Cyberlindnera americana</name>
    <dbReference type="NCBI Taxonomy" id="36016"/>
    <lineage>
        <taxon>Eukaryota</taxon>
        <taxon>Fungi</taxon>
        <taxon>Dikarya</taxon>
        <taxon>Ascomycota</taxon>
        <taxon>Saccharomycotina</taxon>
        <taxon>Saccharomycetes</taxon>
        <taxon>Phaffomycetales</taxon>
        <taxon>Phaffomycetaceae</taxon>
        <taxon>Cyberlindnera</taxon>
    </lineage>
</organism>
<dbReference type="InterPro" id="IPR017972">
    <property type="entry name" value="Cyt_P450_CS"/>
</dbReference>
<name>A0A5P8N9N2_9ASCO</name>